<feature type="transmembrane region" description="Helical" evidence="2">
    <location>
        <begin position="73"/>
        <end position="98"/>
    </location>
</feature>
<comment type="caution">
    <text evidence="3">The sequence shown here is derived from an EMBL/GenBank/DDBJ whole genome shotgun (WGS) entry which is preliminary data.</text>
</comment>
<evidence type="ECO:0000313" key="4">
    <source>
        <dbReference type="Proteomes" id="UP001199469"/>
    </source>
</evidence>
<evidence type="ECO:0000313" key="3">
    <source>
        <dbReference type="EMBL" id="MCD2197564.1"/>
    </source>
</evidence>
<name>A0ABS8PH18_9PSEU</name>
<sequence>MAKDKHPEPKPATAGERVPAPTPLPVERHGPTDGDAAGTRPDGSGRGLVEQVGSAATETARLVHAVLPNRTPAYLGAGALLLTGVIDLPAAVAGGLVYEALRRWTPG</sequence>
<reference evidence="3 4" key="1">
    <citation type="submission" date="2021-11" db="EMBL/GenBank/DDBJ databases">
        <title>Draft genome sequence of Actinomycetospora sp. SF1 isolated from the rhizosphere soil.</title>
        <authorList>
            <person name="Duangmal K."/>
            <person name="Chantavorakit T."/>
        </authorList>
    </citation>
    <scope>NUCLEOTIDE SEQUENCE [LARGE SCALE GENOMIC DNA]</scope>
    <source>
        <strain evidence="3 4">TBRC 5722</strain>
    </source>
</reference>
<keyword evidence="2" id="KW-0812">Transmembrane</keyword>
<protein>
    <submittedName>
        <fullName evidence="3">Uncharacterized protein</fullName>
    </submittedName>
</protein>
<keyword evidence="2" id="KW-1133">Transmembrane helix</keyword>
<dbReference type="Proteomes" id="UP001199469">
    <property type="component" value="Unassembled WGS sequence"/>
</dbReference>
<keyword evidence="4" id="KW-1185">Reference proteome</keyword>
<dbReference type="EMBL" id="JAJNDB010000008">
    <property type="protein sequence ID" value="MCD2197564.1"/>
    <property type="molecule type" value="Genomic_DNA"/>
</dbReference>
<evidence type="ECO:0000256" key="1">
    <source>
        <dbReference type="SAM" id="MobiDB-lite"/>
    </source>
</evidence>
<evidence type="ECO:0000256" key="2">
    <source>
        <dbReference type="SAM" id="Phobius"/>
    </source>
</evidence>
<gene>
    <name evidence="3" type="ORF">LQ327_29760</name>
</gene>
<feature type="region of interest" description="Disordered" evidence="1">
    <location>
        <begin position="1"/>
        <end position="47"/>
    </location>
</feature>
<accession>A0ABS8PH18</accession>
<proteinExistence type="predicted"/>
<organism evidence="3 4">
    <name type="scientific">Actinomycetospora endophytica</name>
    <dbReference type="NCBI Taxonomy" id="2291215"/>
    <lineage>
        <taxon>Bacteria</taxon>
        <taxon>Bacillati</taxon>
        <taxon>Actinomycetota</taxon>
        <taxon>Actinomycetes</taxon>
        <taxon>Pseudonocardiales</taxon>
        <taxon>Pseudonocardiaceae</taxon>
        <taxon>Actinomycetospora</taxon>
    </lineage>
</organism>
<keyword evidence="2" id="KW-0472">Membrane</keyword>